<dbReference type="InterPro" id="IPR024874">
    <property type="entry name" value="Transcription_factor_Maf_fam"/>
</dbReference>
<evidence type="ECO:0000313" key="6">
    <source>
        <dbReference type="Proteomes" id="UP001163046"/>
    </source>
</evidence>
<keyword evidence="1" id="KW-0805">Transcription regulation</keyword>
<feature type="domain" description="Basic leucine zipper" evidence="4">
    <location>
        <begin position="80"/>
        <end position="170"/>
    </location>
</feature>
<dbReference type="OrthoDB" id="5990467at2759"/>
<dbReference type="InterPro" id="IPR004826">
    <property type="entry name" value="bZIP_Maf"/>
</dbReference>
<evidence type="ECO:0000259" key="4">
    <source>
        <dbReference type="Pfam" id="PF03131"/>
    </source>
</evidence>
<dbReference type="SUPFAM" id="SSF47454">
    <property type="entry name" value="A DNA-binding domain in eukaryotic transcription factors"/>
    <property type="match status" value="1"/>
</dbReference>
<keyword evidence="6" id="KW-1185">Reference proteome</keyword>
<dbReference type="Gene3D" id="1.20.5.170">
    <property type="match status" value="1"/>
</dbReference>
<dbReference type="GO" id="GO:0000981">
    <property type="term" value="F:DNA-binding transcription factor activity, RNA polymerase II-specific"/>
    <property type="evidence" value="ECO:0007669"/>
    <property type="project" value="TreeGrafter"/>
</dbReference>
<protein>
    <recommendedName>
        <fullName evidence="4">Basic leucine zipper domain-containing protein</fullName>
    </recommendedName>
</protein>
<evidence type="ECO:0000313" key="5">
    <source>
        <dbReference type="EMBL" id="KAJ7374830.1"/>
    </source>
</evidence>
<sequence>MDNAVLFADISPMEELLDSDFADCTSKWIESHCLEELVSEEDDVEDPLLQLRLNFESSNESAMSGELHIPQSLQDSSKKISDDQLMKLSIRDLNQRLKGLPKAEAQKVKKRRRGLKNRVYATSCRQRRTTLKESLQTENQRLKGQLRDAKENLCNAVKDRDFYKKKLDHLNKVYLQH</sequence>
<dbReference type="GO" id="GO:0000978">
    <property type="term" value="F:RNA polymerase II cis-regulatory region sequence-specific DNA binding"/>
    <property type="evidence" value="ECO:0007669"/>
    <property type="project" value="TreeGrafter"/>
</dbReference>
<dbReference type="InterPro" id="IPR008917">
    <property type="entry name" value="TF_DNA-bd_sf"/>
</dbReference>
<dbReference type="PANTHER" id="PTHR10129:SF50">
    <property type="entry name" value="BZIP DOMAIN-CONTAINING PROTEIN"/>
    <property type="match status" value="1"/>
</dbReference>
<evidence type="ECO:0000256" key="1">
    <source>
        <dbReference type="ARBA" id="ARBA00023015"/>
    </source>
</evidence>
<gene>
    <name evidence="5" type="ORF">OS493_005182</name>
</gene>
<comment type="caution">
    <text evidence="5">The sequence shown here is derived from an EMBL/GenBank/DDBJ whole genome shotgun (WGS) entry which is preliminary data.</text>
</comment>
<evidence type="ECO:0000256" key="3">
    <source>
        <dbReference type="ARBA" id="ARBA00023163"/>
    </source>
</evidence>
<keyword evidence="2" id="KW-0238">DNA-binding</keyword>
<dbReference type="AlphaFoldDB" id="A0A9W9Z4L8"/>
<dbReference type="Proteomes" id="UP001163046">
    <property type="component" value="Unassembled WGS sequence"/>
</dbReference>
<evidence type="ECO:0000256" key="2">
    <source>
        <dbReference type="ARBA" id="ARBA00023125"/>
    </source>
</evidence>
<reference evidence="5" key="1">
    <citation type="submission" date="2023-01" db="EMBL/GenBank/DDBJ databases">
        <title>Genome assembly of the deep-sea coral Lophelia pertusa.</title>
        <authorList>
            <person name="Herrera S."/>
            <person name="Cordes E."/>
        </authorList>
    </citation>
    <scope>NUCLEOTIDE SEQUENCE</scope>
    <source>
        <strain evidence="5">USNM1676648</strain>
        <tissue evidence="5">Polyp</tissue>
    </source>
</reference>
<dbReference type="EMBL" id="MU826827">
    <property type="protein sequence ID" value="KAJ7374830.1"/>
    <property type="molecule type" value="Genomic_DNA"/>
</dbReference>
<accession>A0A9W9Z4L8</accession>
<dbReference type="GO" id="GO:0005634">
    <property type="term" value="C:nucleus"/>
    <property type="evidence" value="ECO:0007669"/>
    <property type="project" value="TreeGrafter"/>
</dbReference>
<organism evidence="5 6">
    <name type="scientific">Desmophyllum pertusum</name>
    <dbReference type="NCBI Taxonomy" id="174260"/>
    <lineage>
        <taxon>Eukaryota</taxon>
        <taxon>Metazoa</taxon>
        <taxon>Cnidaria</taxon>
        <taxon>Anthozoa</taxon>
        <taxon>Hexacorallia</taxon>
        <taxon>Scleractinia</taxon>
        <taxon>Caryophylliina</taxon>
        <taxon>Caryophylliidae</taxon>
        <taxon>Desmophyllum</taxon>
    </lineage>
</organism>
<keyword evidence="3" id="KW-0804">Transcription</keyword>
<dbReference type="PANTHER" id="PTHR10129">
    <property type="entry name" value="TRANSCRIPTION FACTOR MAF"/>
    <property type="match status" value="1"/>
</dbReference>
<name>A0A9W9Z4L8_9CNID</name>
<proteinExistence type="predicted"/>
<dbReference type="Pfam" id="PF03131">
    <property type="entry name" value="bZIP_Maf"/>
    <property type="match status" value="1"/>
</dbReference>